<reference evidence="3 5" key="2">
    <citation type="submission" date="2019-11" db="EMBL/GenBank/DDBJ databases">
        <title>FDA dAtabase for Regulatory Grade micrObial Sequences (FDA-ARGOS): Supporting development and validation of Infectious Disease Dx tests.</title>
        <authorList>
            <person name="Turner S."/>
            <person name="Byrd R."/>
            <person name="Tallon L."/>
            <person name="Sadzewicz L."/>
            <person name="Vavikolanu K."/>
            <person name="Mehta A."/>
            <person name="Aluvathingal J."/>
            <person name="Nadendla S."/>
            <person name="Myers T."/>
            <person name="Yan Y."/>
            <person name="Sichtig H."/>
        </authorList>
    </citation>
    <scope>NUCLEOTIDE SEQUENCE [LARGE SCALE GENOMIC DNA]</scope>
    <source>
        <strain evidence="3 5">FDAARGOS_739</strain>
    </source>
</reference>
<evidence type="ECO:0000313" key="4">
    <source>
        <dbReference type="Proteomes" id="UP000315200"/>
    </source>
</evidence>
<dbReference type="Proteomes" id="UP000719916">
    <property type="component" value="Unassembled WGS sequence"/>
</dbReference>
<dbReference type="EMBL" id="CP050964">
    <property type="protein sequence ID" value="QIX90220.1"/>
    <property type="molecule type" value="Genomic_DNA"/>
</dbReference>
<evidence type="ECO:0000313" key="5">
    <source>
        <dbReference type="Proteomes" id="UP000501069"/>
    </source>
</evidence>
<reference evidence="2 6" key="3">
    <citation type="journal article" date="2020" name="Cell Host Microbe">
        <title>Functional and Genomic Variation between Human-Derived Isolates of Lachnospiraceae Reveals Inter- and Intra-Species Diversity.</title>
        <authorList>
            <person name="Sorbara M.T."/>
            <person name="Littmann E.R."/>
            <person name="Fontana E."/>
            <person name="Moody T.U."/>
            <person name="Kohout C.E."/>
            <person name="Gjonbalaj M."/>
            <person name="Eaton V."/>
            <person name="Seok R."/>
            <person name="Leiner I.M."/>
            <person name="Pamer E.G."/>
        </authorList>
    </citation>
    <scope>NUCLEOTIDE SEQUENCE [LARGE SCALE GENOMIC DNA]</scope>
    <source>
        <strain evidence="2 6">MSK.2.26</strain>
    </source>
</reference>
<dbReference type="Proteomes" id="UP000315200">
    <property type="component" value="Unassembled WGS sequence"/>
</dbReference>
<evidence type="ECO:0008006" key="7">
    <source>
        <dbReference type="Google" id="ProtNLM"/>
    </source>
</evidence>
<organism evidence="1 4">
    <name type="scientific">Enterocloster clostridioformis</name>
    <dbReference type="NCBI Taxonomy" id="1531"/>
    <lineage>
        <taxon>Bacteria</taxon>
        <taxon>Bacillati</taxon>
        <taxon>Bacillota</taxon>
        <taxon>Clostridia</taxon>
        <taxon>Lachnospirales</taxon>
        <taxon>Lachnospiraceae</taxon>
        <taxon>Enterocloster</taxon>
    </lineage>
</organism>
<dbReference type="EMBL" id="BJLB01000001">
    <property type="protein sequence ID" value="GEA36296.1"/>
    <property type="molecule type" value="Genomic_DNA"/>
</dbReference>
<dbReference type="AlphaFoldDB" id="A0A829W6L2"/>
<evidence type="ECO:0000313" key="6">
    <source>
        <dbReference type="Proteomes" id="UP000719916"/>
    </source>
</evidence>
<proteinExistence type="predicted"/>
<dbReference type="Proteomes" id="UP000501069">
    <property type="component" value="Chromosome"/>
</dbReference>
<reference evidence="2" key="4">
    <citation type="submission" date="2020-02" db="EMBL/GenBank/DDBJ databases">
        <authorList>
            <person name="Littmann E."/>
            <person name="Sorbara M."/>
        </authorList>
    </citation>
    <scope>NUCLEOTIDE SEQUENCE</scope>
    <source>
        <strain evidence="2">MSK.2.26</strain>
    </source>
</reference>
<evidence type="ECO:0000313" key="3">
    <source>
        <dbReference type="EMBL" id="QIX90220.1"/>
    </source>
</evidence>
<protein>
    <recommendedName>
        <fullName evidence="7">Hpt domain-containing protein</fullName>
    </recommendedName>
</protein>
<sequence length="118" mass="13309">MDEVRKERLMVAGIDVNGTLERFMGNEALLEQMLNKFKDDTHFQKLLEAAKQLNGDEGLSFSHTLKGMCGNLGMTELYELFDRQVRIFRGGDIADAFALLSEITPVYERMMEAICGVA</sequence>
<accession>A0A829W6L2</accession>
<gene>
    <name evidence="1" type="ORF">Ccl03g_20090</name>
    <name evidence="3" type="ORF">FOC47_06260</name>
    <name evidence="2" type="ORF">G5B26_23450</name>
</gene>
<dbReference type="RefSeq" id="WP_002586574.1">
    <property type="nucleotide sequence ID" value="NZ_AP031445.1"/>
</dbReference>
<dbReference type="GO" id="GO:0000160">
    <property type="term" value="P:phosphorelay signal transduction system"/>
    <property type="evidence" value="ECO:0007669"/>
    <property type="project" value="InterPro"/>
</dbReference>
<dbReference type="SUPFAM" id="SSF47226">
    <property type="entry name" value="Histidine-containing phosphotransfer domain, HPT domain"/>
    <property type="match status" value="1"/>
</dbReference>
<name>A0A829W6L2_9FIRM</name>
<dbReference type="Gene3D" id="1.20.120.160">
    <property type="entry name" value="HPT domain"/>
    <property type="match status" value="1"/>
</dbReference>
<evidence type="ECO:0000313" key="1">
    <source>
        <dbReference type="EMBL" id="GEA36296.1"/>
    </source>
</evidence>
<reference evidence="1 4" key="1">
    <citation type="submission" date="2019-06" db="EMBL/GenBank/DDBJ databases">
        <title>Draft genome sequence of [Clostridium] clostridioforme NBRC 113352.</title>
        <authorList>
            <person name="Miura T."/>
            <person name="Furukawa M."/>
            <person name="Shimamura M."/>
            <person name="Ohyama Y."/>
            <person name="Yamazoe A."/>
            <person name="Kawasaki H."/>
        </authorList>
    </citation>
    <scope>NUCLEOTIDE SEQUENCE [LARGE SCALE GENOMIC DNA]</scope>
    <source>
        <strain evidence="1 4">NBRC 113352</strain>
    </source>
</reference>
<dbReference type="InterPro" id="IPR036641">
    <property type="entry name" value="HPT_dom_sf"/>
</dbReference>
<dbReference type="EMBL" id="JAAISW010000067">
    <property type="protein sequence ID" value="NSJ46458.1"/>
    <property type="molecule type" value="Genomic_DNA"/>
</dbReference>
<dbReference type="GeneID" id="57960763"/>
<evidence type="ECO:0000313" key="2">
    <source>
        <dbReference type="EMBL" id="NSJ46458.1"/>
    </source>
</evidence>